<dbReference type="SUPFAM" id="SSF51735">
    <property type="entry name" value="NAD(P)-binding Rossmann-fold domains"/>
    <property type="match status" value="1"/>
</dbReference>
<gene>
    <name evidence="3" type="ORF">H8744_16460</name>
</gene>
<dbReference type="GO" id="GO:0016491">
    <property type="term" value="F:oxidoreductase activity"/>
    <property type="evidence" value="ECO:0007669"/>
    <property type="project" value="UniProtKB-KW"/>
</dbReference>
<dbReference type="Pfam" id="PF13561">
    <property type="entry name" value="adh_short_C2"/>
    <property type="match status" value="1"/>
</dbReference>
<dbReference type="InterPro" id="IPR020904">
    <property type="entry name" value="Sc_DH/Rdtase_CS"/>
</dbReference>
<comment type="similarity">
    <text evidence="1">Belongs to the short-chain dehydrogenases/reductases (SDR) family.</text>
</comment>
<dbReference type="InterPro" id="IPR002347">
    <property type="entry name" value="SDR_fam"/>
</dbReference>
<comment type="caution">
    <text evidence="3">The sequence shown here is derived from an EMBL/GenBank/DDBJ whole genome shotgun (WGS) entry which is preliminary data.</text>
</comment>
<dbReference type="PRINTS" id="PR00081">
    <property type="entry name" value="GDHRDH"/>
</dbReference>
<dbReference type="InterPro" id="IPR036291">
    <property type="entry name" value="NAD(P)-bd_dom_sf"/>
</dbReference>
<dbReference type="EMBL" id="JACRTF010000001">
    <property type="protein sequence ID" value="MBC8594803.1"/>
    <property type="molecule type" value="Genomic_DNA"/>
</dbReference>
<dbReference type="Gene3D" id="3.40.50.720">
    <property type="entry name" value="NAD(P)-binding Rossmann-like Domain"/>
    <property type="match status" value="1"/>
</dbReference>
<evidence type="ECO:0000313" key="4">
    <source>
        <dbReference type="Proteomes" id="UP000651085"/>
    </source>
</evidence>
<dbReference type="PANTHER" id="PTHR43639:SF1">
    <property type="entry name" value="SHORT-CHAIN DEHYDROGENASE_REDUCTASE FAMILY PROTEIN"/>
    <property type="match status" value="1"/>
</dbReference>
<dbReference type="PROSITE" id="PS00061">
    <property type="entry name" value="ADH_SHORT"/>
    <property type="match status" value="1"/>
</dbReference>
<protein>
    <submittedName>
        <fullName evidence="3">SDR family oxidoreductase</fullName>
    </submittedName>
</protein>
<keyword evidence="4" id="KW-1185">Reference proteome</keyword>
<evidence type="ECO:0000256" key="1">
    <source>
        <dbReference type="ARBA" id="ARBA00006484"/>
    </source>
</evidence>
<proteinExistence type="inferred from homology"/>
<evidence type="ECO:0000313" key="3">
    <source>
        <dbReference type="EMBL" id="MBC8594803.1"/>
    </source>
</evidence>
<keyword evidence="2" id="KW-0560">Oxidoreductase</keyword>
<dbReference type="PANTHER" id="PTHR43639">
    <property type="entry name" value="OXIDOREDUCTASE, SHORT-CHAIN DEHYDROGENASE/REDUCTASE FAMILY (AFU_ORTHOLOGUE AFUA_5G02870)"/>
    <property type="match status" value="1"/>
</dbReference>
<accession>A0A926F5X5</accession>
<organism evidence="3 4">
    <name type="scientific">Jilunia laotingensis</name>
    <dbReference type="NCBI Taxonomy" id="2763675"/>
    <lineage>
        <taxon>Bacteria</taxon>
        <taxon>Pseudomonadati</taxon>
        <taxon>Bacteroidota</taxon>
        <taxon>Bacteroidia</taxon>
        <taxon>Bacteroidales</taxon>
        <taxon>Bacteroidaceae</taxon>
        <taxon>Jilunia</taxon>
    </lineage>
</organism>
<reference evidence="3" key="1">
    <citation type="submission" date="2020-08" db="EMBL/GenBank/DDBJ databases">
        <title>Genome public.</title>
        <authorList>
            <person name="Liu C."/>
            <person name="Sun Q."/>
        </authorList>
    </citation>
    <scope>NUCLEOTIDE SEQUENCE</scope>
    <source>
        <strain evidence="3">N12</strain>
    </source>
</reference>
<name>A0A926F5X5_9BACT</name>
<dbReference type="AlphaFoldDB" id="A0A926F5X5"/>
<dbReference type="CDD" id="cd05233">
    <property type="entry name" value="SDR_c"/>
    <property type="match status" value="1"/>
</dbReference>
<dbReference type="Proteomes" id="UP000651085">
    <property type="component" value="Unassembled WGS sequence"/>
</dbReference>
<evidence type="ECO:0000256" key="2">
    <source>
        <dbReference type="ARBA" id="ARBA00023002"/>
    </source>
</evidence>
<dbReference type="RefSeq" id="WP_262435892.1">
    <property type="nucleotide sequence ID" value="NZ_JACRTF010000001.1"/>
</dbReference>
<sequence>MKPFVLITGSSSGIGKAIAINLSKKYNIILHGRNAERLLQVKEECSSEHSSLIWQSDLNSVESLEESLIGFLKENEIIIDYYVHCAGIMRMLPLKSHNIRSIQETFNTNVISAMLITKVLSSKKWNKDTLKSIVYISSNISNRGAKAFNTYAASKGALDALMRSMAVELAPKIRVNSILPGAVMTEMTQNIFENEEVEGRMKATYPLGFGYPSDIADGVDFLLSERARWITGQQLTIDGGRTINITG</sequence>